<comment type="caution">
    <text evidence="3">The sequence shown here is derived from an EMBL/GenBank/DDBJ whole genome shotgun (WGS) entry which is preliminary data.</text>
</comment>
<protein>
    <submittedName>
        <fullName evidence="3">Tetratricopeptide repeat protein</fullName>
    </submittedName>
</protein>
<dbReference type="PANTHER" id="PTHR12788:SF10">
    <property type="entry name" value="PROTEIN-TYROSINE SULFOTRANSFERASE"/>
    <property type="match status" value="1"/>
</dbReference>
<sequence length="483" mass="52248">MSDTIADLAARARGAFGSPDPAAAISAFRSLLSADPNRPDDWFNLALVQRRARQFTDALASYDEALQRGIAGPEEVHLNRAVIHADDLLDPEAARADLERALSLAPNFVPALINLGNLHEDHGARAEAEAAYARAHAIEPGNPVALMRLAEVTQFDSDDHVIIRQLQAMLLRSDLPPLERADIGFALGRALDQAGSYDDAFSAYLAANTASAGLAGSAYDPAAQERFVDRVIAVFGTAHPAAPDDTAAPIFICGMFRSGSTLAERVLAAHSAVSAGGELELVPMLAADFAPYPDRAAALSVDDCTALRDRYLAGLAELSLSAGGLTDKRPDNFLHVGLIKRMFPAAKIIHTRRNPLDNCLSVLFAHLDPRMNYAQSLDSAAHWYAQQERLFDHWRALHPGDVHTVDYDALVSDPQTQIAALLEFLGLPFEDACLEPHVGEGTVRTASAWQVREPLYARSSGRWRNYAAHLAPLFKVFGRPDTA</sequence>
<dbReference type="SMART" id="SM00028">
    <property type="entry name" value="TPR"/>
    <property type="match status" value="3"/>
</dbReference>
<keyword evidence="2" id="KW-0802">TPR repeat</keyword>
<dbReference type="OrthoDB" id="9800698at2"/>
<evidence type="ECO:0000256" key="1">
    <source>
        <dbReference type="ARBA" id="ARBA00022679"/>
    </source>
</evidence>
<dbReference type="PROSITE" id="PS50005">
    <property type="entry name" value="TPR"/>
    <property type="match status" value="1"/>
</dbReference>
<evidence type="ECO:0000313" key="4">
    <source>
        <dbReference type="Proteomes" id="UP000309668"/>
    </source>
</evidence>
<dbReference type="Gene3D" id="3.40.50.300">
    <property type="entry name" value="P-loop containing nucleotide triphosphate hydrolases"/>
    <property type="match status" value="1"/>
</dbReference>
<keyword evidence="4" id="KW-1185">Reference proteome</keyword>
<dbReference type="SUPFAM" id="SSF52540">
    <property type="entry name" value="P-loop containing nucleoside triphosphate hydrolases"/>
    <property type="match status" value="1"/>
</dbReference>
<dbReference type="InterPro" id="IPR027417">
    <property type="entry name" value="P-loop_NTPase"/>
</dbReference>
<dbReference type="SUPFAM" id="SSF48452">
    <property type="entry name" value="TPR-like"/>
    <property type="match status" value="1"/>
</dbReference>
<evidence type="ECO:0000313" key="3">
    <source>
        <dbReference type="EMBL" id="TMM49874.1"/>
    </source>
</evidence>
<gene>
    <name evidence="3" type="ORF">FEV51_01355</name>
</gene>
<dbReference type="GO" id="GO:0008476">
    <property type="term" value="F:protein-tyrosine sulfotransferase activity"/>
    <property type="evidence" value="ECO:0007669"/>
    <property type="project" value="InterPro"/>
</dbReference>
<dbReference type="EMBL" id="VCAO01000001">
    <property type="protein sequence ID" value="TMM49874.1"/>
    <property type="molecule type" value="Genomic_DNA"/>
</dbReference>
<name>A0A5S3P8P8_9SPHN</name>
<dbReference type="RefSeq" id="WP_138615435.1">
    <property type="nucleotide sequence ID" value="NZ_VCAO01000001.1"/>
</dbReference>
<dbReference type="Gene3D" id="1.25.40.10">
    <property type="entry name" value="Tetratricopeptide repeat domain"/>
    <property type="match status" value="2"/>
</dbReference>
<dbReference type="AlphaFoldDB" id="A0A5S3P8P8"/>
<evidence type="ECO:0000256" key="2">
    <source>
        <dbReference type="PROSITE-ProRule" id="PRU00339"/>
    </source>
</evidence>
<reference evidence="3 4" key="1">
    <citation type="submission" date="2019-05" db="EMBL/GenBank/DDBJ databases">
        <title>Erythrobacter marisflavi sp. nov., isolated from isolated from water of an estuary environment.</title>
        <authorList>
            <person name="Yoon J.-H."/>
        </authorList>
    </citation>
    <scope>NUCLEOTIDE SEQUENCE [LARGE SCALE GENOMIC DNA]</scope>
    <source>
        <strain evidence="3 4">KEM-5</strain>
    </source>
</reference>
<feature type="repeat" description="TPR" evidence="2">
    <location>
        <begin position="109"/>
        <end position="142"/>
    </location>
</feature>
<accession>A0A5S3P8P8</accession>
<dbReference type="Proteomes" id="UP000309668">
    <property type="component" value="Unassembled WGS sequence"/>
</dbReference>
<dbReference type="Pfam" id="PF13469">
    <property type="entry name" value="Sulfotransfer_3"/>
    <property type="match status" value="1"/>
</dbReference>
<dbReference type="InterPro" id="IPR019734">
    <property type="entry name" value="TPR_rpt"/>
</dbReference>
<dbReference type="PANTHER" id="PTHR12788">
    <property type="entry name" value="PROTEIN-TYROSINE SULFOTRANSFERASE 2"/>
    <property type="match status" value="1"/>
</dbReference>
<dbReference type="InterPro" id="IPR011990">
    <property type="entry name" value="TPR-like_helical_dom_sf"/>
</dbReference>
<dbReference type="InterPro" id="IPR026634">
    <property type="entry name" value="TPST-like"/>
</dbReference>
<organism evidence="3 4">
    <name type="scientific">Qipengyuania marisflavi</name>
    <dbReference type="NCBI Taxonomy" id="2486356"/>
    <lineage>
        <taxon>Bacteria</taxon>
        <taxon>Pseudomonadati</taxon>
        <taxon>Pseudomonadota</taxon>
        <taxon>Alphaproteobacteria</taxon>
        <taxon>Sphingomonadales</taxon>
        <taxon>Erythrobacteraceae</taxon>
        <taxon>Qipengyuania</taxon>
    </lineage>
</organism>
<dbReference type="Pfam" id="PF13432">
    <property type="entry name" value="TPR_16"/>
    <property type="match status" value="2"/>
</dbReference>
<keyword evidence="1" id="KW-0808">Transferase</keyword>
<proteinExistence type="predicted"/>